<dbReference type="AlphaFoldDB" id="A0A2I0V809"/>
<evidence type="ECO:0000313" key="2">
    <source>
        <dbReference type="Proteomes" id="UP000233837"/>
    </source>
</evidence>
<organism evidence="1 2">
    <name type="scientific">Dendrobium catenatum</name>
    <dbReference type="NCBI Taxonomy" id="906689"/>
    <lineage>
        <taxon>Eukaryota</taxon>
        <taxon>Viridiplantae</taxon>
        <taxon>Streptophyta</taxon>
        <taxon>Embryophyta</taxon>
        <taxon>Tracheophyta</taxon>
        <taxon>Spermatophyta</taxon>
        <taxon>Magnoliopsida</taxon>
        <taxon>Liliopsida</taxon>
        <taxon>Asparagales</taxon>
        <taxon>Orchidaceae</taxon>
        <taxon>Epidendroideae</taxon>
        <taxon>Malaxideae</taxon>
        <taxon>Dendrobiinae</taxon>
        <taxon>Dendrobium</taxon>
    </lineage>
</organism>
<accession>A0A2I0V809</accession>
<sequence length="71" mass="7726">MVSGELSLVNSNISVLISFELIVEVGKVIQVISSPLFGSPVRRATSSAVKGTTWPSIMKLCFLMFHIVSSW</sequence>
<gene>
    <name evidence="1" type="ORF">MA16_Dca026613</name>
</gene>
<proteinExistence type="predicted"/>
<name>A0A2I0V809_9ASPA</name>
<dbReference type="EMBL" id="KZ504101">
    <property type="protein sequence ID" value="PKU59546.1"/>
    <property type="molecule type" value="Genomic_DNA"/>
</dbReference>
<keyword evidence="2" id="KW-1185">Reference proteome</keyword>
<evidence type="ECO:0000313" key="1">
    <source>
        <dbReference type="EMBL" id="PKU59546.1"/>
    </source>
</evidence>
<reference evidence="1 2" key="2">
    <citation type="journal article" date="2017" name="Nature">
        <title>The Apostasia genome and the evolution of orchids.</title>
        <authorList>
            <person name="Zhang G.Q."/>
            <person name="Liu K.W."/>
            <person name="Li Z."/>
            <person name="Lohaus R."/>
            <person name="Hsiao Y.Y."/>
            <person name="Niu S.C."/>
            <person name="Wang J.Y."/>
            <person name="Lin Y.C."/>
            <person name="Xu Q."/>
            <person name="Chen L.J."/>
            <person name="Yoshida K."/>
            <person name="Fujiwara S."/>
            <person name="Wang Z.W."/>
            <person name="Zhang Y.Q."/>
            <person name="Mitsuda N."/>
            <person name="Wang M."/>
            <person name="Liu G.H."/>
            <person name="Pecoraro L."/>
            <person name="Huang H.X."/>
            <person name="Xiao X.J."/>
            <person name="Lin M."/>
            <person name="Wu X.Y."/>
            <person name="Wu W.L."/>
            <person name="Chen Y.Y."/>
            <person name="Chang S.B."/>
            <person name="Sakamoto S."/>
            <person name="Ohme-Takagi M."/>
            <person name="Yagi M."/>
            <person name="Zeng S.J."/>
            <person name="Shen C.Y."/>
            <person name="Yeh C.M."/>
            <person name="Luo Y.B."/>
            <person name="Tsai W.C."/>
            <person name="Van de Peer Y."/>
            <person name="Liu Z.J."/>
        </authorList>
    </citation>
    <scope>NUCLEOTIDE SEQUENCE [LARGE SCALE GENOMIC DNA]</scope>
    <source>
        <tissue evidence="1">The whole plant</tissue>
    </source>
</reference>
<protein>
    <submittedName>
        <fullName evidence="1">Uncharacterized protein</fullName>
    </submittedName>
</protein>
<dbReference type="Proteomes" id="UP000233837">
    <property type="component" value="Unassembled WGS sequence"/>
</dbReference>
<reference evidence="1 2" key="1">
    <citation type="journal article" date="2016" name="Sci. Rep.">
        <title>The Dendrobium catenatum Lindl. genome sequence provides insights into polysaccharide synthase, floral development and adaptive evolution.</title>
        <authorList>
            <person name="Zhang G.Q."/>
            <person name="Xu Q."/>
            <person name="Bian C."/>
            <person name="Tsai W.C."/>
            <person name="Yeh C.M."/>
            <person name="Liu K.W."/>
            <person name="Yoshida K."/>
            <person name="Zhang L.S."/>
            <person name="Chang S.B."/>
            <person name="Chen F."/>
            <person name="Shi Y."/>
            <person name="Su Y.Y."/>
            <person name="Zhang Y.Q."/>
            <person name="Chen L.J."/>
            <person name="Yin Y."/>
            <person name="Lin M."/>
            <person name="Huang H."/>
            <person name="Deng H."/>
            <person name="Wang Z.W."/>
            <person name="Zhu S.L."/>
            <person name="Zhao X."/>
            <person name="Deng C."/>
            <person name="Niu S.C."/>
            <person name="Huang J."/>
            <person name="Wang M."/>
            <person name="Liu G.H."/>
            <person name="Yang H.J."/>
            <person name="Xiao X.J."/>
            <person name="Hsiao Y.Y."/>
            <person name="Wu W.L."/>
            <person name="Chen Y.Y."/>
            <person name="Mitsuda N."/>
            <person name="Ohme-Takagi M."/>
            <person name="Luo Y.B."/>
            <person name="Van de Peer Y."/>
            <person name="Liu Z.J."/>
        </authorList>
    </citation>
    <scope>NUCLEOTIDE SEQUENCE [LARGE SCALE GENOMIC DNA]</scope>
    <source>
        <tissue evidence="1">The whole plant</tissue>
    </source>
</reference>